<dbReference type="Pfam" id="PF04773">
    <property type="entry name" value="FecR"/>
    <property type="match status" value="1"/>
</dbReference>
<dbReference type="Proteomes" id="UP000705379">
    <property type="component" value="Unassembled WGS sequence"/>
</dbReference>
<dbReference type="AlphaFoldDB" id="A0A944CC46"/>
<dbReference type="EMBL" id="QTKU01000002">
    <property type="protein sequence ID" value="MBS8260591.1"/>
    <property type="molecule type" value="Genomic_DNA"/>
</dbReference>
<organism evidence="3 4">
    <name type="scientific">Roseibium polysiphoniae</name>
    <dbReference type="NCBI Taxonomy" id="2571221"/>
    <lineage>
        <taxon>Bacteria</taxon>
        <taxon>Pseudomonadati</taxon>
        <taxon>Pseudomonadota</taxon>
        <taxon>Alphaproteobacteria</taxon>
        <taxon>Hyphomicrobiales</taxon>
        <taxon>Stappiaceae</taxon>
        <taxon>Roseibium</taxon>
    </lineage>
</organism>
<sequence>MTMKNHAIVTALSLLIAVLTPMTLEAQGQVRCETDEVGDPPRVVYQCAGGVILEAEAAASLGILSAGSEGRPMDVEVSSDAVLIEITPGSGLFQIRTPHAIAAVRGTVYLVDVSGGSTSVFVSEGEVAVSRIDGSDTVILKAGFGADVRPGEPFAAREWHQNRVTELLRRFGR</sequence>
<feature type="chain" id="PRO_5036678026" evidence="1">
    <location>
        <begin position="27"/>
        <end position="173"/>
    </location>
</feature>
<evidence type="ECO:0000256" key="1">
    <source>
        <dbReference type="SAM" id="SignalP"/>
    </source>
</evidence>
<reference evidence="3" key="2">
    <citation type="journal article" date="2021" name="Microorganisms">
        <title>Bacterial Dimethylsulfoniopropionate Biosynthesis in the East China Sea.</title>
        <authorList>
            <person name="Liu J."/>
            <person name="Zhang Y."/>
            <person name="Liu J."/>
            <person name="Zhong H."/>
            <person name="Williams B.T."/>
            <person name="Zheng Y."/>
            <person name="Curson A.R.J."/>
            <person name="Sun C."/>
            <person name="Sun H."/>
            <person name="Song D."/>
            <person name="Wagner Mackenzie B."/>
            <person name="Bermejo Martinez A."/>
            <person name="Todd J.D."/>
            <person name="Zhang X.H."/>
        </authorList>
    </citation>
    <scope>NUCLEOTIDE SEQUENCE</scope>
    <source>
        <strain evidence="3">AESS21</strain>
    </source>
</reference>
<dbReference type="PANTHER" id="PTHR38731">
    <property type="entry name" value="LIPL45-RELATED LIPOPROTEIN-RELATED"/>
    <property type="match status" value="1"/>
</dbReference>
<protein>
    <submittedName>
        <fullName evidence="3">Iron dicitrate transport regulator FecR</fullName>
    </submittedName>
</protein>
<dbReference type="PANTHER" id="PTHR38731:SF1">
    <property type="entry name" value="FECR PROTEIN DOMAIN-CONTAINING PROTEIN"/>
    <property type="match status" value="1"/>
</dbReference>
<feature type="signal peptide" evidence="1">
    <location>
        <begin position="1"/>
        <end position="26"/>
    </location>
</feature>
<feature type="domain" description="FecR protein" evidence="2">
    <location>
        <begin position="65"/>
        <end position="127"/>
    </location>
</feature>
<evidence type="ECO:0000259" key="2">
    <source>
        <dbReference type="Pfam" id="PF04773"/>
    </source>
</evidence>
<keyword evidence="1" id="KW-0732">Signal</keyword>
<name>A0A944CC46_9HYPH</name>
<dbReference type="Gene3D" id="2.60.120.1440">
    <property type="match status" value="1"/>
</dbReference>
<dbReference type="InterPro" id="IPR006860">
    <property type="entry name" value="FecR"/>
</dbReference>
<evidence type="ECO:0000313" key="3">
    <source>
        <dbReference type="EMBL" id="MBS8260591.1"/>
    </source>
</evidence>
<proteinExistence type="predicted"/>
<gene>
    <name evidence="3" type="ORF">DYI23_10210</name>
</gene>
<accession>A0A944CC46</accession>
<evidence type="ECO:0000313" key="4">
    <source>
        <dbReference type="Proteomes" id="UP000705379"/>
    </source>
</evidence>
<reference evidence="3" key="1">
    <citation type="submission" date="2018-08" db="EMBL/GenBank/DDBJ databases">
        <authorList>
            <person name="Jin W."/>
            <person name="Wang H."/>
            <person name="Yang Y."/>
            <person name="Li M."/>
            <person name="Liu J."/>
        </authorList>
    </citation>
    <scope>NUCLEOTIDE SEQUENCE</scope>
    <source>
        <strain evidence="3">AESS21</strain>
    </source>
</reference>
<comment type="caution">
    <text evidence="3">The sequence shown here is derived from an EMBL/GenBank/DDBJ whole genome shotgun (WGS) entry which is preliminary data.</text>
</comment>